<dbReference type="GO" id="GO:0004674">
    <property type="term" value="F:protein serine/threonine kinase activity"/>
    <property type="evidence" value="ECO:0007669"/>
    <property type="project" value="UniProtKB-KW"/>
</dbReference>
<sequence>MICSSSLRLSGSGTGTRYSPSPPASSENSDESQSQVRRIKASPQLNRWSRARSIRSGRKLDRSAVSTESRDKSGSLVRSEPEIELSMSPKGDSRSGSSDDEKEVNGGKPIFMVSDGTGWTAEHAVNAALGQFDYCLVDRVCPVNTHLFSGIDDVEKLMEIVKQAAKEGAMVVYTLAEPSMAQFAKQACQHWGVASSDILGPITEAIAGHLGVSPSGLSLGS</sequence>
<dbReference type="Pfam" id="PF03618">
    <property type="entry name" value="Kinase-PPPase"/>
    <property type="match status" value="1"/>
</dbReference>
<accession>A0A9J5WY96</accession>
<evidence type="ECO:0000256" key="1">
    <source>
        <dbReference type="ARBA" id="ARBA00022527"/>
    </source>
</evidence>
<keyword evidence="3" id="KW-0547">Nucleotide-binding</keyword>
<evidence type="ECO:0000256" key="5">
    <source>
        <dbReference type="SAM" id="MobiDB-lite"/>
    </source>
</evidence>
<feature type="compositionally biased region" description="Basic and acidic residues" evidence="5">
    <location>
        <begin position="91"/>
        <end position="105"/>
    </location>
</feature>
<feature type="compositionally biased region" description="Basic and acidic residues" evidence="5">
    <location>
        <begin position="58"/>
        <end position="73"/>
    </location>
</feature>
<protein>
    <submittedName>
        <fullName evidence="6">Uncharacterized protein</fullName>
    </submittedName>
</protein>
<comment type="caution">
    <text evidence="6">The sequence shown here is derived from an EMBL/GenBank/DDBJ whole genome shotgun (WGS) entry which is preliminary data.</text>
</comment>
<evidence type="ECO:0000256" key="2">
    <source>
        <dbReference type="ARBA" id="ARBA00022679"/>
    </source>
</evidence>
<keyword evidence="1" id="KW-0723">Serine/threonine-protein kinase</keyword>
<dbReference type="OrthoDB" id="416832at2759"/>
<dbReference type="EMBL" id="JACXVP010000010">
    <property type="protein sequence ID" value="KAG5580754.1"/>
    <property type="molecule type" value="Genomic_DNA"/>
</dbReference>
<gene>
    <name evidence="6" type="ORF">H5410_051381</name>
</gene>
<keyword evidence="2" id="KW-0808">Transferase</keyword>
<dbReference type="GO" id="GO:0005524">
    <property type="term" value="F:ATP binding"/>
    <property type="evidence" value="ECO:0007669"/>
    <property type="project" value="InterPro"/>
</dbReference>
<dbReference type="PANTHER" id="PTHR31756:SF3">
    <property type="entry name" value="PYRUVATE, PHOSPHATE DIKINASE REGULATORY PROTEIN 1, CHLOROPLASTIC"/>
    <property type="match status" value="1"/>
</dbReference>
<evidence type="ECO:0000256" key="4">
    <source>
        <dbReference type="ARBA" id="ARBA00022777"/>
    </source>
</evidence>
<evidence type="ECO:0000313" key="6">
    <source>
        <dbReference type="EMBL" id="KAG5580754.1"/>
    </source>
</evidence>
<feature type="compositionally biased region" description="Polar residues" evidence="5">
    <location>
        <begin position="24"/>
        <end position="36"/>
    </location>
</feature>
<organism evidence="6 7">
    <name type="scientific">Solanum commersonii</name>
    <name type="common">Commerson's wild potato</name>
    <name type="synonym">Commerson's nightshade</name>
    <dbReference type="NCBI Taxonomy" id="4109"/>
    <lineage>
        <taxon>Eukaryota</taxon>
        <taxon>Viridiplantae</taxon>
        <taxon>Streptophyta</taxon>
        <taxon>Embryophyta</taxon>
        <taxon>Tracheophyta</taxon>
        <taxon>Spermatophyta</taxon>
        <taxon>Magnoliopsida</taxon>
        <taxon>eudicotyledons</taxon>
        <taxon>Gunneridae</taxon>
        <taxon>Pentapetalae</taxon>
        <taxon>asterids</taxon>
        <taxon>lamiids</taxon>
        <taxon>Solanales</taxon>
        <taxon>Solanaceae</taxon>
        <taxon>Solanoideae</taxon>
        <taxon>Solaneae</taxon>
        <taxon>Solanum</taxon>
    </lineage>
</organism>
<dbReference type="PANTHER" id="PTHR31756">
    <property type="entry name" value="PYRUVATE, PHOSPHATE DIKINASE REGULATORY PROTEIN 1, CHLOROPLASTIC"/>
    <property type="match status" value="1"/>
</dbReference>
<keyword evidence="4" id="KW-0418">Kinase</keyword>
<name>A0A9J5WY96_SOLCO</name>
<feature type="compositionally biased region" description="Low complexity" evidence="5">
    <location>
        <begin position="1"/>
        <end position="17"/>
    </location>
</feature>
<keyword evidence="7" id="KW-1185">Reference proteome</keyword>
<reference evidence="6 7" key="1">
    <citation type="submission" date="2020-09" db="EMBL/GenBank/DDBJ databases">
        <title>De no assembly of potato wild relative species, Solanum commersonii.</title>
        <authorList>
            <person name="Cho K."/>
        </authorList>
    </citation>
    <scope>NUCLEOTIDE SEQUENCE [LARGE SCALE GENOMIC DNA]</scope>
    <source>
        <strain evidence="6">LZ3.2</strain>
        <tissue evidence="6">Leaf</tissue>
    </source>
</reference>
<evidence type="ECO:0000256" key="3">
    <source>
        <dbReference type="ARBA" id="ARBA00022741"/>
    </source>
</evidence>
<proteinExistence type="predicted"/>
<dbReference type="Proteomes" id="UP000824120">
    <property type="component" value="Chromosome 10"/>
</dbReference>
<feature type="region of interest" description="Disordered" evidence="5">
    <location>
        <begin position="1"/>
        <end position="108"/>
    </location>
</feature>
<dbReference type="AlphaFoldDB" id="A0A9J5WY96"/>
<dbReference type="InterPro" id="IPR005177">
    <property type="entry name" value="Kinase-pyrophosphorylase"/>
</dbReference>
<evidence type="ECO:0000313" key="7">
    <source>
        <dbReference type="Proteomes" id="UP000824120"/>
    </source>
</evidence>